<dbReference type="OrthoDB" id="74240at2759"/>
<protein>
    <recommendedName>
        <fullName evidence="3">Rhodanese domain-containing protein</fullName>
    </recommendedName>
</protein>
<sequence>MAWAPIWHRFLDATPQLCLDLRDHEQFSNGHISHAVCIEGLDALRTRFSTLPARHVPFLIVCNASCATHVRSAFVPPERWAIIGILGVYKHEHVSTSSISGEETFLNGELQHLVDLPHPLAFITLDQLATAATAAHIWTPMGTKDLPDLLFSPAPVIARVVQHCVNASETEPIALLDLGCGAGRDVTYALVHAQRTSTRAWHATCVDRWRAALDRAAQLLQDHALWDPSPSSKKCACNAMAVADITDDGFVRALGSRGTNPSDAMSLDTWAAAHLPHSHYDIVWLIRFWPRACLRNLPRIVAEHGLIVLSHFVHEPDANIPRRNLSALSTTYNSPPVAARIQPGEISALLKHWQSAYGAASEVLDECVEPVEDGRPVHSLVVRLCGHTLKR</sequence>
<name>A8Q1T7_MALGO</name>
<organism evidence="1 2">
    <name type="scientific">Malassezia globosa (strain ATCC MYA-4612 / CBS 7966)</name>
    <name type="common">Dandruff-associated fungus</name>
    <dbReference type="NCBI Taxonomy" id="425265"/>
    <lineage>
        <taxon>Eukaryota</taxon>
        <taxon>Fungi</taxon>
        <taxon>Dikarya</taxon>
        <taxon>Basidiomycota</taxon>
        <taxon>Ustilaginomycotina</taxon>
        <taxon>Malasseziomycetes</taxon>
        <taxon>Malasseziales</taxon>
        <taxon>Malasseziaceae</taxon>
        <taxon>Malassezia</taxon>
    </lineage>
</organism>
<dbReference type="AlphaFoldDB" id="A8Q1T7"/>
<reference evidence="1 2" key="1">
    <citation type="journal article" date="2007" name="Proc. Natl. Acad. Sci. U.S.A.">
        <title>Dandruff-associated Malassezia genomes reveal convergent and divergent virulence traits shared with plant and human fungal pathogens.</title>
        <authorList>
            <person name="Xu J."/>
            <person name="Saunders C.W."/>
            <person name="Hu P."/>
            <person name="Grant R.A."/>
            <person name="Boekhout T."/>
            <person name="Kuramae E.E."/>
            <person name="Kronstad J.W."/>
            <person name="Deangelis Y.M."/>
            <person name="Reeder N.L."/>
            <person name="Johnstone K.R."/>
            <person name="Leland M."/>
            <person name="Fieno A.M."/>
            <person name="Begley W.M."/>
            <person name="Sun Y."/>
            <person name="Lacey M.P."/>
            <person name="Chaudhary T."/>
            <person name="Keough T."/>
            <person name="Chu L."/>
            <person name="Sears R."/>
            <person name="Yuan B."/>
            <person name="Dawson T.L.Jr."/>
        </authorList>
    </citation>
    <scope>NUCLEOTIDE SEQUENCE [LARGE SCALE GENOMIC DNA]</scope>
    <source>
        <strain evidence="2">ATCC MYA-4612 / CBS 7966</strain>
    </source>
</reference>
<dbReference type="SUPFAM" id="SSF52821">
    <property type="entry name" value="Rhodanese/Cell cycle control phosphatase"/>
    <property type="match status" value="1"/>
</dbReference>
<evidence type="ECO:0000313" key="1">
    <source>
        <dbReference type="EMBL" id="EDP43624.1"/>
    </source>
</evidence>
<dbReference type="VEuPathDB" id="FungiDB:MGL_1837"/>
<dbReference type="Gene3D" id="3.40.50.150">
    <property type="entry name" value="Vaccinia Virus protein VP39"/>
    <property type="match status" value="1"/>
</dbReference>
<dbReference type="InterPro" id="IPR029063">
    <property type="entry name" value="SAM-dependent_MTases_sf"/>
</dbReference>
<gene>
    <name evidence="1" type="ORF">MGL_1837</name>
</gene>
<dbReference type="KEGG" id="mgl:MGL_1837"/>
<proteinExistence type="predicted"/>
<evidence type="ECO:0008006" key="3">
    <source>
        <dbReference type="Google" id="ProtNLM"/>
    </source>
</evidence>
<dbReference type="GeneID" id="5855145"/>
<dbReference type="EMBL" id="AAYY01000006">
    <property type="protein sequence ID" value="EDP43624.1"/>
    <property type="molecule type" value="Genomic_DNA"/>
</dbReference>
<dbReference type="SUPFAM" id="SSF53335">
    <property type="entry name" value="S-adenosyl-L-methionine-dependent methyltransferases"/>
    <property type="match status" value="1"/>
</dbReference>
<dbReference type="InParanoid" id="A8Q1T7"/>
<evidence type="ECO:0000313" key="2">
    <source>
        <dbReference type="Proteomes" id="UP000008837"/>
    </source>
</evidence>
<dbReference type="OMA" id="GVDNWKA"/>
<accession>A8Q1T7</accession>
<dbReference type="InterPro" id="IPR036873">
    <property type="entry name" value="Rhodanese-like_dom_sf"/>
</dbReference>
<dbReference type="Proteomes" id="UP000008837">
    <property type="component" value="Unassembled WGS sequence"/>
</dbReference>
<dbReference type="FunCoup" id="A8Q1T7">
    <property type="interactions" value="119"/>
</dbReference>
<keyword evidence="2" id="KW-1185">Reference proteome</keyword>
<comment type="caution">
    <text evidence="1">The sequence shown here is derived from an EMBL/GenBank/DDBJ whole genome shotgun (WGS) entry which is preliminary data.</text>
</comment>
<dbReference type="RefSeq" id="XP_001730838.1">
    <property type="nucleotide sequence ID" value="XM_001730786.1"/>
</dbReference>